<comment type="caution">
    <text evidence="2">The sequence shown here is derived from an EMBL/GenBank/DDBJ whole genome shotgun (WGS) entry which is preliminary data.</text>
</comment>
<evidence type="ECO:0008006" key="4">
    <source>
        <dbReference type="Google" id="ProtNLM"/>
    </source>
</evidence>
<evidence type="ECO:0000313" key="3">
    <source>
        <dbReference type="Proteomes" id="UP000697710"/>
    </source>
</evidence>
<keyword evidence="1" id="KW-0732">Signal</keyword>
<protein>
    <recommendedName>
        <fullName evidence="4">Capsule assembly Wzi family protein</fullName>
    </recommendedName>
</protein>
<dbReference type="EMBL" id="JAGQHR010000059">
    <property type="protein sequence ID" value="MCA9726716.1"/>
    <property type="molecule type" value="Genomic_DNA"/>
</dbReference>
<dbReference type="Proteomes" id="UP000697710">
    <property type="component" value="Unassembled WGS sequence"/>
</dbReference>
<proteinExistence type="predicted"/>
<evidence type="ECO:0000313" key="2">
    <source>
        <dbReference type="EMBL" id="MCA9726716.1"/>
    </source>
</evidence>
<reference evidence="2" key="1">
    <citation type="submission" date="2020-04" db="EMBL/GenBank/DDBJ databases">
        <authorList>
            <person name="Zhang T."/>
        </authorList>
    </citation>
    <scope>NUCLEOTIDE SEQUENCE</scope>
    <source>
        <strain evidence="2">HKST-UBA01</strain>
    </source>
</reference>
<organism evidence="2 3">
    <name type="scientific">Eiseniibacteriota bacterium</name>
    <dbReference type="NCBI Taxonomy" id="2212470"/>
    <lineage>
        <taxon>Bacteria</taxon>
        <taxon>Candidatus Eiseniibacteriota</taxon>
    </lineage>
</organism>
<feature type="chain" id="PRO_5036716432" description="Capsule assembly Wzi family protein" evidence="1">
    <location>
        <begin position="21"/>
        <end position="425"/>
    </location>
</feature>
<evidence type="ECO:0000256" key="1">
    <source>
        <dbReference type="SAM" id="SignalP"/>
    </source>
</evidence>
<sequence length="425" mass="46778">MRTAIVGIALFLLGAGSAAAVQPPEGTEWSVRLRTSAYAFQSYDQGAELDRLGGYQHFDGYLGGLAHGKLAFRVGGRFADDLYLKERVHQRERLHVGFAEGRLGAASRVRLGRQFMQEGPNSLRLDGLWFDLRPMRRWQLHGWAGAQSPASLAYEAGSLGDDAALGVRITGQPVSLMRVALSWAYREDGGAVAARPLGLELNTHPMPCLRAIAQGSYDLSEEMWDRVTAQGQILGGEHAPTITLQYLDRRPRIESSSYFARFLDDVERIRIGRASARYETPRGIGGEIEYFGSYVEDRTSARIGAAIVVPYVRVGYSTRVGDNGEEGRWYGDAHVEPLRWLTLQGGAAISTYALMEDAPEAEERDLTTAFGRIRAELRPGMALTAEVQSLEDPLFSKDVRFLAGLDLFAGGGRTRYGLGTGGWWQ</sequence>
<accession>A0A956RMR6</accession>
<gene>
    <name evidence="2" type="ORF">KC729_03470</name>
</gene>
<reference evidence="2" key="2">
    <citation type="journal article" date="2021" name="Microbiome">
        <title>Successional dynamics and alternative stable states in a saline activated sludge microbial community over 9 years.</title>
        <authorList>
            <person name="Wang Y."/>
            <person name="Ye J."/>
            <person name="Ju F."/>
            <person name="Liu L."/>
            <person name="Boyd J.A."/>
            <person name="Deng Y."/>
            <person name="Parks D.H."/>
            <person name="Jiang X."/>
            <person name="Yin X."/>
            <person name="Woodcroft B.J."/>
            <person name="Tyson G.W."/>
            <person name="Hugenholtz P."/>
            <person name="Polz M.F."/>
            <person name="Zhang T."/>
        </authorList>
    </citation>
    <scope>NUCLEOTIDE SEQUENCE</scope>
    <source>
        <strain evidence="2">HKST-UBA01</strain>
    </source>
</reference>
<name>A0A956RMR6_UNCEI</name>
<feature type="signal peptide" evidence="1">
    <location>
        <begin position="1"/>
        <end position="20"/>
    </location>
</feature>
<dbReference type="AlphaFoldDB" id="A0A956RMR6"/>